<proteinExistence type="predicted"/>
<dbReference type="SUPFAM" id="SSF48452">
    <property type="entry name" value="TPR-like"/>
    <property type="match status" value="1"/>
</dbReference>
<dbReference type="PATRIC" id="fig|927665.4.peg.163"/>
<evidence type="ECO:0000313" key="5">
    <source>
        <dbReference type="Proteomes" id="UP000033047"/>
    </source>
</evidence>
<dbReference type="InterPro" id="IPR011990">
    <property type="entry name" value="TPR-like_helical_dom_sf"/>
</dbReference>
<gene>
    <name evidence="4" type="ORF">HMPREF1535_00166</name>
</gene>
<protein>
    <submittedName>
        <fullName evidence="4">Uncharacterized protein</fullName>
    </submittedName>
</protein>
<keyword evidence="3" id="KW-0732">Signal</keyword>
<dbReference type="HOGENOM" id="CLU_1131810_0_0_10"/>
<evidence type="ECO:0000256" key="1">
    <source>
        <dbReference type="ARBA" id="ARBA00022737"/>
    </source>
</evidence>
<dbReference type="Proteomes" id="UP000033047">
    <property type="component" value="Unassembled WGS sequence"/>
</dbReference>
<dbReference type="Gene3D" id="1.25.40.10">
    <property type="entry name" value="Tetratricopeptide repeat domain"/>
    <property type="match status" value="1"/>
</dbReference>
<dbReference type="PANTHER" id="PTHR44943">
    <property type="entry name" value="CELLULOSE SYNTHASE OPERON PROTEIN C"/>
    <property type="match status" value="1"/>
</dbReference>
<dbReference type="PANTHER" id="PTHR44943:SF4">
    <property type="entry name" value="TPR REPEAT-CONTAINING PROTEIN MJ0798"/>
    <property type="match status" value="1"/>
</dbReference>
<accession>A0A0F5JQ98</accession>
<feature type="signal peptide" evidence="3">
    <location>
        <begin position="1"/>
        <end position="19"/>
    </location>
</feature>
<keyword evidence="2" id="KW-0802">TPR repeat</keyword>
<dbReference type="RefSeq" id="WP_007658956.1">
    <property type="nucleotide sequence ID" value="NZ_KQ033912.1"/>
</dbReference>
<feature type="chain" id="PRO_5002490424" evidence="3">
    <location>
        <begin position="20"/>
        <end position="239"/>
    </location>
</feature>
<reference evidence="4 5" key="1">
    <citation type="submission" date="2013-04" db="EMBL/GenBank/DDBJ databases">
        <title>The Genome Sequence of Parabacteroides goldsteinii DSM 19448.</title>
        <authorList>
            <consortium name="The Broad Institute Genomics Platform"/>
            <person name="Earl A."/>
            <person name="Ward D."/>
            <person name="Feldgarden M."/>
            <person name="Gevers D."/>
            <person name="Martens E."/>
            <person name="Sakamoto M."/>
            <person name="Benno Y."/>
            <person name="Song Y."/>
            <person name="Liu C."/>
            <person name="Lee J."/>
            <person name="Bolanos M."/>
            <person name="Vaisanen M.L."/>
            <person name="Finegold S.M."/>
            <person name="Walker B."/>
            <person name="Young S."/>
            <person name="Zeng Q."/>
            <person name="Gargeya S."/>
            <person name="Fitzgerald M."/>
            <person name="Haas B."/>
            <person name="Abouelleil A."/>
            <person name="Allen A.W."/>
            <person name="Alvarado L."/>
            <person name="Arachchi H.M."/>
            <person name="Berlin A.M."/>
            <person name="Chapman S.B."/>
            <person name="Gainer-Dewar J."/>
            <person name="Goldberg J."/>
            <person name="Griggs A."/>
            <person name="Gujja S."/>
            <person name="Hansen M."/>
            <person name="Howarth C."/>
            <person name="Imamovic A."/>
            <person name="Ireland A."/>
            <person name="Larimer J."/>
            <person name="McCowan C."/>
            <person name="Murphy C."/>
            <person name="Pearson M."/>
            <person name="Poon T.W."/>
            <person name="Priest M."/>
            <person name="Roberts A."/>
            <person name="Saif S."/>
            <person name="Shea T."/>
            <person name="Sisk P."/>
            <person name="Sykes S."/>
            <person name="Wortman J."/>
            <person name="Nusbaum C."/>
            <person name="Birren B."/>
        </authorList>
    </citation>
    <scope>NUCLEOTIDE SEQUENCE [LARGE SCALE GENOMIC DNA]</scope>
    <source>
        <strain evidence="4 5">DSM 19448</strain>
    </source>
</reference>
<name>A0A0F5JQ98_9BACT</name>
<organism evidence="4 5">
    <name type="scientific">Parabacteroides goldsteinii DSM 19448 = WAL 12034</name>
    <dbReference type="NCBI Taxonomy" id="927665"/>
    <lineage>
        <taxon>Bacteria</taxon>
        <taxon>Pseudomonadati</taxon>
        <taxon>Bacteroidota</taxon>
        <taxon>Bacteroidia</taxon>
        <taxon>Bacteroidales</taxon>
        <taxon>Tannerellaceae</taxon>
        <taxon>Parabacteroides</taxon>
    </lineage>
</organism>
<dbReference type="EMBL" id="AQHV01000001">
    <property type="protein sequence ID" value="KKB59894.1"/>
    <property type="molecule type" value="Genomic_DNA"/>
</dbReference>
<keyword evidence="1" id="KW-0677">Repeat</keyword>
<dbReference type="AlphaFoldDB" id="A0A0F5JQ98"/>
<dbReference type="STRING" id="927665.HMPREF1535_00166"/>
<comment type="caution">
    <text evidence="4">The sequence shown here is derived from an EMBL/GenBank/DDBJ whole genome shotgun (WGS) entry which is preliminary data.</text>
</comment>
<dbReference type="GeneID" id="69981413"/>
<evidence type="ECO:0000313" key="4">
    <source>
        <dbReference type="EMBL" id="KKB59894.1"/>
    </source>
</evidence>
<evidence type="ECO:0000256" key="3">
    <source>
        <dbReference type="SAM" id="SignalP"/>
    </source>
</evidence>
<evidence type="ECO:0000256" key="2">
    <source>
        <dbReference type="ARBA" id="ARBA00022803"/>
    </source>
</evidence>
<dbReference type="InterPro" id="IPR051685">
    <property type="entry name" value="Ycf3/AcsC/BcsC/TPR_MFPF"/>
</dbReference>
<sequence>MKKIVLLLAFCLSIGNVFAQDADKLRDEGDAALKAKNYAEAFTKYDGFLKQTNNEDADRVFNCAFAAFQAKKYEDAVKYYDLAIQKNKNIDDAYTGKAMALRNLNKAAEFTATVEAGLKAKPGDADLEKLLYVYCMKQGQAVQKSGKIADAEELYKDVLIVSNPKYKENALYSLGAMYYNEGAKILAAATDPAKYEAEKDKADVQMKKAKEYMEQAVALNAANANAKKILDSINETLAK</sequence>